<accession>A0ABU4BE28</accession>
<proteinExistence type="predicted"/>
<gene>
    <name evidence="1" type="ORF">R3P96_14005</name>
</gene>
<reference evidence="1 2" key="1">
    <citation type="submission" date="2023-10" db="EMBL/GenBank/DDBJ databases">
        <title>Development of a sustainable strategy for remediation of hydrocarbon-contaminated territories based on the waste exchange concept.</title>
        <authorList>
            <person name="Krivoruchko A."/>
        </authorList>
    </citation>
    <scope>NUCLEOTIDE SEQUENCE [LARGE SCALE GENOMIC DNA]</scope>
    <source>
        <strain evidence="1 2">IEGM 1323</strain>
    </source>
</reference>
<dbReference type="RefSeq" id="WP_317564837.1">
    <property type="nucleotide sequence ID" value="NZ_JAWLJX010000004.1"/>
</dbReference>
<comment type="caution">
    <text evidence="1">The sequence shown here is derived from an EMBL/GenBank/DDBJ whole genome shotgun (WGS) entry which is preliminary data.</text>
</comment>
<dbReference type="Pfam" id="PF20062">
    <property type="entry name" value="DUF6461"/>
    <property type="match status" value="1"/>
</dbReference>
<dbReference type="Proteomes" id="UP001185755">
    <property type="component" value="Unassembled WGS sequence"/>
</dbReference>
<dbReference type="InterPro" id="IPR045592">
    <property type="entry name" value="DUF6461"/>
</dbReference>
<protein>
    <submittedName>
        <fullName evidence="1">DUF6461 domain-containing protein</fullName>
    </submittedName>
</protein>
<name>A0ABU4BE28_9NOCA</name>
<sequence>MTTNEISQSQFDWADEDDRFDLGLCFTLVRSTDPEAVLALFASVNPTKSRKPADMDVDDWSDSLPDSDMARRYAGVAGDWVWVLEEFTISGLLSPVPEKLSDAFGTSITVQWDVNALSTFVYAVDGVIERQFELGREADTADRSAPDGYLDEEDGIDWEQWMSGGLCLQARLAGVVALTADPIDPAIVETCS</sequence>
<evidence type="ECO:0000313" key="1">
    <source>
        <dbReference type="EMBL" id="MDV6262452.1"/>
    </source>
</evidence>
<evidence type="ECO:0000313" key="2">
    <source>
        <dbReference type="Proteomes" id="UP001185755"/>
    </source>
</evidence>
<organism evidence="1 2">
    <name type="scientific">Rhodococcoides yunnanense</name>
    <dbReference type="NCBI Taxonomy" id="278209"/>
    <lineage>
        <taxon>Bacteria</taxon>
        <taxon>Bacillati</taxon>
        <taxon>Actinomycetota</taxon>
        <taxon>Actinomycetes</taxon>
        <taxon>Mycobacteriales</taxon>
        <taxon>Nocardiaceae</taxon>
        <taxon>Rhodococcoides</taxon>
    </lineage>
</organism>
<dbReference type="EMBL" id="JAWLJX010000004">
    <property type="protein sequence ID" value="MDV6262452.1"/>
    <property type="molecule type" value="Genomic_DNA"/>
</dbReference>
<keyword evidence="2" id="KW-1185">Reference proteome</keyword>